<name>A0A428ZB37_KIBAR</name>
<dbReference type="OrthoDB" id="5189298at2"/>
<evidence type="ECO:0000256" key="2">
    <source>
        <dbReference type="ARBA" id="ARBA00011402"/>
    </source>
</evidence>
<dbReference type="InterPro" id="IPR019695">
    <property type="entry name" value="Proteasome_act"/>
</dbReference>
<evidence type="ECO:0000256" key="1">
    <source>
        <dbReference type="ARBA" id="ARBA00006639"/>
    </source>
</evidence>
<dbReference type="Pfam" id="PF10759">
    <property type="entry name" value="BPA"/>
    <property type="match status" value="1"/>
</dbReference>
<accession>A0A428ZB37</accession>
<keyword evidence="4" id="KW-0647">Proteasome</keyword>
<organism evidence="5 6">
    <name type="scientific">Kibdelosporangium aridum</name>
    <dbReference type="NCBI Taxonomy" id="2030"/>
    <lineage>
        <taxon>Bacteria</taxon>
        <taxon>Bacillati</taxon>
        <taxon>Actinomycetota</taxon>
        <taxon>Actinomycetes</taxon>
        <taxon>Pseudonocardiales</taxon>
        <taxon>Pseudonocardiaceae</taxon>
        <taxon>Kibdelosporangium</taxon>
    </lineage>
</organism>
<comment type="similarity">
    <text evidence="1">Belongs to the Bpa family.</text>
</comment>
<evidence type="ECO:0000256" key="3">
    <source>
        <dbReference type="ARBA" id="ARBA00014831"/>
    </source>
</evidence>
<dbReference type="GO" id="GO:0061136">
    <property type="term" value="P:regulation of proteasomal protein catabolic process"/>
    <property type="evidence" value="ECO:0007669"/>
    <property type="project" value="InterPro"/>
</dbReference>
<protein>
    <recommendedName>
        <fullName evidence="3">Bacterial proteasome activator</fullName>
    </recommendedName>
</protein>
<dbReference type="AlphaFoldDB" id="A0A428ZB37"/>
<dbReference type="GO" id="GO:0000502">
    <property type="term" value="C:proteasome complex"/>
    <property type="evidence" value="ECO:0007669"/>
    <property type="project" value="UniProtKB-KW"/>
</dbReference>
<evidence type="ECO:0000256" key="4">
    <source>
        <dbReference type="ARBA" id="ARBA00022942"/>
    </source>
</evidence>
<dbReference type="EMBL" id="QHKI01000013">
    <property type="protein sequence ID" value="RSM85188.1"/>
    <property type="molecule type" value="Genomic_DNA"/>
</dbReference>
<evidence type="ECO:0000313" key="6">
    <source>
        <dbReference type="Proteomes" id="UP000287547"/>
    </source>
</evidence>
<proteinExistence type="inferred from homology"/>
<reference evidence="5 6" key="1">
    <citation type="submission" date="2018-05" db="EMBL/GenBank/DDBJ databases">
        <title>Evolution of GPA BGCs.</title>
        <authorList>
            <person name="Waglechner N."/>
            <person name="Wright G.D."/>
        </authorList>
    </citation>
    <scope>NUCLEOTIDE SEQUENCE [LARGE SCALE GENOMIC DNA]</scope>
    <source>
        <strain evidence="5 6">A82846</strain>
    </source>
</reference>
<sequence length="149" mass="16407">MRTVKDTVEEVVTAPAQLIRITAVVRRVVQEMHMGPMDNAARVRVQFLLRECLAELDECLDSSLNAELRRVVRIDLAGCTEKSLHVAMATLLGWLEGLVDGIQMALTAQRLATVADARNKISQEGTALSFNGLNRTTGARESVRTGQYL</sequence>
<evidence type="ECO:0000313" key="5">
    <source>
        <dbReference type="EMBL" id="RSM85188.1"/>
    </source>
</evidence>
<gene>
    <name evidence="5" type="ORF">DMH04_17970</name>
</gene>
<comment type="subunit">
    <text evidence="2">Forms a homooligomeric, either hexameric or heptameric, ring-like structure which stacks co-axially with the proteasomal alpha-rings.</text>
</comment>
<dbReference type="Proteomes" id="UP000287547">
    <property type="component" value="Unassembled WGS sequence"/>
</dbReference>
<comment type="caution">
    <text evidence="5">The sequence shown here is derived from an EMBL/GenBank/DDBJ whole genome shotgun (WGS) entry which is preliminary data.</text>
</comment>